<dbReference type="PROSITE" id="PS51257">
    <property type="entry name" value="PROKAR_LIPOPROTEIN"/>
    <property type="match status" value="1"/>
</dbReference>
<sequence length="125" mass="13615">MKKRLSAAIFSMFLGIALLVGCTAQEQPEQPQEEVQDEGQKQADEDLEESMEVTLQELSQYNGKEGNPAYIAVDGVVYDVTDHPGWKDGMHSGVSAGQDITQQLKEAPHGDSKLEGLKVVGRIAE</sequence>
<keyword evidence="5" id="KW-1185">Reference proteome</keyword>
<dbReference type="Pfam" id="PF00173">
    <property type="entry name" value="Cyt-b5"/>
    <property type="match status" value="1"/>
</dbReference>
<dbReference type="STRING" id="1121324.CLIT_2c01840"/>
<feature type="region of interest" description="Disordered" evidence="1">
    <location>
        <begin position="25"/>
        <end position="49"/>
    </location>
</feature>
<dbReference type="SUPFAM" id="SSF55856">
    <property type="entry name" value="Cytochrome b5-like heme/steroid binding domain"/>
    <property type="match status" value="1"/>
</dbReference>
<comment type="caution">
    <text evidence="4">The sequence shown here is derived from an EMBL/GenBank/DDBJ whole genome shotgun (WGS) entry which is preliminary data.</text>
</comment>
<evidence type="ECO:0000313" key="5">
    <source>
        <dbReference type="Proteomes" id="UP000027946"/>
    </source>
</evidence>
<dbReference type="Proteomes" id="UP000027946">
    <property type="component" value="Unassembled WGS sequence"/>
</dbReference>
<evidence type="ECO:0000313" key="4">
    <source>
        <dbReference type="EMBL" id="KDR96578.1"/>
    </source>
</evidence>
<dbReference type="InterPro" id="IPR001199">
    <property type="entry name" value="Cyt_B5-like_heme/steroid-bd"/>
</dbReference>
<evidence type="ECO:0000259" key="3">
    <source>
        <dbReference type="SMART" id="SM01117"/>
    </source>
</evidence>
<dbReference type="Gene3D" id="3.10.120.10">
    <property type="entry name" value="Cytochrome b5-like heme/steroid binding domain"/>
    <property type="match status" value="1"/>
</dbReference>
<name>A0A069RIH0_PEPLI</name>
<dbReference type="RefSeq" id="WP_242943749.1">
    <property type="nucleotide sequence ID" value="NZ_FSRH01000001.1"/>
</dbReference>
<organism evidence="4 5">
    <name type="scientific">Peptoclostridium litorale DSM 5388</name>
    <dbReference type="NCBI Taxonomy" id="1121324"/>
    <lineage>
        <taxon>Bacteria</taxon>
        <taxon>Bacillati</taxon>
        <taxon>Bacillota</taxon>
        <taxon>Clostridia</taxon>
        <taxon>Peptostreptococcales</taxon>
        <taxon>Peptoclostridiaceae</taxon>
        <taxon>Peptoclostridium</taxon>
    </lineage>
</organism>
<evidence type="ECO:0000256" key="1">
    <source>
        <dbReference type="SAM" id="MobiDB-lite"/>
    </source>
</evidence>
<dbReference type="eggNOG" id="COG4892">
    <property type="taxonomic scope" value="Bacteria"/>
</dbReference>
<dbReference type="SMART" id="SM01117">
    <property type="entry name" value="Cyt-b5"/>
    <property type="match status" value="1"/>
</dbReference>
<dbReference type="InterPro" id="IPR036400">
    <property type="entry name" value="Cyt_B5-like_heme/steroid_sf"/>
</dbReference>
<protein>
    <recommendedName>
        <fullName evidence="3">Cytochrome b5 heme-binding domain-containing protein</fullName>
    </recommendedName>
</protein>
<gene>
    <name evidence="4" type="ORF">CLIT_2c01840</name>
</gene>
<reference evidence="4 5" key="1">
    <citation type="submission" date="2014-03" db="EMBL/GenBank/DDBJ databases">
        <title>Genome sequence of Clostridium litorale W6, DSM 5388.</title>
        <authorList>
            <person name="Poehlein A."/>
            <person name="Jagirdar A."/>
            <person name="Khonsari B."/>
            <person name="Chibani C.M."/>
            <person name="Gutierrez Gutierrez D.A."/>
            <person name="Davydova E."/>
            <person name="Alghaithi H.S."/>
            <person name="Nair K.P."/>
            <person name="Dhamotharan K."/>
            <person name="Chandran L."/>
            <person name="G W."/>
            <person name="Daniel R."/>
        </authorList>
    </citation>
    <scope>NUCLEOTIDE SEQUENCE [LARGE SCALE GENOMIC DNA]</scope>
    <source>
        <strain evidence="4 5">W6</strain>
    </source>
</reference>
<keyword evidence="2" id="KW-0732">Signal</keyword>
<feature type="domain" description="Cytochrome b5 heme-binding" evidence="3">
    <location>
        <begin position="53"/>
        <end position="124"/>
    </location>
</feature>
<accession>A0A069RIH0</accession>
<dbReference type="AlphaFoldDB" id="A0A069RIH0"/>
<dbReference type="EMBL" id="JJMM01000002">
    <property type="protein sequence ID" value="KDR96578.1"/>
    <property type="molecule type" value="Genomic_DNA"/>
</dbReference>
<feature type="signal peptide" evidence="2">
    <location>
        <begin position="1"/>
        <end position="26"/>
    </location>
</feature>
<proteinExistence type="predicted"/>
<feature type="chain" id="PRO_5010317672" description="Cytochrome b5 heme-binding domain-containing protein" evidence="2">
    <location>
        <begin position="27"/>
        <end position="125"/>
    </location>
</feature>
<evidence type="ECO:0000256" key="2">
    <source>
        <dbReference type="SAM" id="SignalP"/>
    </source>
</evidence>